<dbReference type="AlphaFoldDB" id="A0A1C7LM10"/>
<evidence type="ECO:0000313" key="1">
    <source>
        <dbReference type="EMBL" id="OBZ65825.1"/>
    </source>
</evidence>
<dbReference type="EMBL" id="LUGG01000038">
    <property type="protein sequence ID" value="OBZ65825.1"/>
    <property type="molecule type" value="Genomic_DNA"/>
</dbReference>
<evidence type="ECO:0000313" key="2">
    <source>
        <dbReference type="Proteomes" id="UP000092993"/>
    </source>
</evidence>
<protein>
    <submittedName>
        <fullName evidence="1">Uncharacterized protein</fullName>
    </submittedName>
</protein>
<accession>A0A1C7LM10</accession>
<keyword evidence="2" id="KW-1185">Reference proteome</keyword>
<proteinExistence type="predicted"/>
<sequence>MSSEECVGITVVRGVGYGGRPPGTGWGGVSEGGIVRFSERTRETAPCTNQWMSLSAFALTGRERTYAPQLANHED</sequence>
<dbReference type="Proteomes" id="UP000092993">
    <property type="component" value="Unassembled WGS sequence"/>
</dbReference>
<comment type="caution">
    <text evidence="1">The sequence shown here is derived from an EMBL/GenBank/DDBJ whole genome shotgun (WGS) entry which is preliminary data.</text>
</comment>
<name>A0A1C7LM10_GRIFR</name>
<organism evidence="1 2">
    <name type="scientific">Grifola frondosa</name>
    <name type="common">Maitake</name>
    <name type="synonym">Polyporus frondosus</name>
    <dbReference type="NCBI Taxonomy" id="5627"/>
    <lineage>
        <taxon>Eukaryota</taxon>
        <taxon>Fungi</taxon>
        <taxon>Dikarya</taxon>
        <taxon>Basidiomycota</taxon>
        <taxon>Agaricomycotina</taxon>
        <taxon>Agaricomycetes</taxon>
        <taxon>Polyporales</taxon>
        <taxon>Grifolaceae</taxon>
        <taxon>Grifola</taxon>
    </lineage>
</organism>
<reference evidence="1 2" key="1">
    <citation type="submission" date="2016-03" db="EMBL/GenBank/DDBJ databases">
        <title>Whole genome sequencing of Grifola frondosa 9006-11.</title>
        <authorList>
            <person name="Min B."/>
            <person name="Park H."/>
            <person name="Kim J.-G."/>
            <person name="Cho H."/>
            <person name="Oh Y.-L."/>
            <person name="Kong W.-S."/>
            <person name="Choi I.-G."/>
        </authorList>
    </citation>
    <scope>NUCLEOTIDE SEQUENCE [LARGE SCALE GENOMIC DNA]</scope>
    <source>
        <strain evidence="1 2">9006-11</strain>
    </source>
</reference>
<gene>
    <name evidence="1" type="ORF">A0H81_14136</name>
</gene>